<dbReference type="PANTHER" id="PTHR11695">
    <property type="entry name" value="ALCOHOL DEHYDROGENASE RELATED"/>
    <property type="match status" value="1"/>
</dbReference>
<sequence>MRAARHEQWGSPLEIADVPRPEPAAGEVRIAVRATSVNPVDMHTGRNAGYEQSMRLPCIPGWDVAGVVDAVGYGVTRHGVGDRLYGLAWFPHPAGTYAEYMTVPAYHLVPMPRSVSFAEAASLPMAALTAWQMLDAVGARAGRRILVSGASGGVGHVAVQLAVARGATVTALARPGHHATLRELGAHTCVDYTDPGAVTAIGKVDAALDLVGHDFGASLFDRVTPGGAIALATAWSIKGYRAAAAERGIRAASCLVESDPVALGAIAELVDSGAVRVVVGAEFDLARAADAQRWVTDRRGFGKAAIVVNTPEGA</sequence>
<name>A0ABP9PST8_9PSEU</name>
<proteinExistence type="predicted"/>
<dbReference type="InterPro" id="IPR011032">
    <property type="entry name" value="GroES-like_sf"/>
</dbReference>
<dbReference type="Proteomes" id="UP001428817">
    <property type="component" value="Unassembled WGS sequence"/>
</dbReference>
<dbReference type="SUPFAM" id="SSF50129">
    <property type="entry name" value="GroES-like"/>
    <property type="match status" value="1"/>
</dbReference>
<protein>
    <submittedName>
        <fullName evidence="2">NADP-dependent oxidoreductase</fullName>
    </submittedName>
</protein>
<dbReference type="InterPro" id="IPR036291">
    <property type="entry name" value="NAD(P)-bd_dom_sf"/>
</dbReference>
<evidence type="ECO:0000313" key="2">
    <source>
        <dbReference type="EMBL" id="GAA5149191.1"/>
    </source>
</evidence>
<evidence type="ECO:0000313" key="3">
    <source>
        <dbReference type="Proteomes" id="UP001428817"/>
    </source>
</evidence>
<dbReference type="SUPFAM" id="SSF51735">
    <property type="entry name" value="NAD(P)-binding Rossmann-fold domains"/>
    <property type="match status" value="1"/>
</dbReference>
<dbReference type="InterPro" id="IPR050700">
    <property type="entry name" value="YIM1/Zinc_Alcohol_DH_Fams"/>
</dbReference>
<dbReference type="Gene3D" id="3.90.180.10">
    <property type="entry name" value="Medium-chain alcohol dehydrogenases, catalytic domain"/>
    <property type="match status" value="1"/>
</dbReference>
<keyword evidence="3" id="KW-1185">Reference proteome</keyword>
<organism evidence="2 3">
    <name type="scientific">Pseudonocardia eucalypti</name>
    <dbReference type="NCBI Taxonomy" id="648755"/>
    <lineage>
        <taxon>Bacteria</taxon>
        <taxon>Bacillati</taxon>
        <taxon>Actinomycetota</taxon>
        <taxon>Actinomycetes</taxon>
        <taxon>Pseudonocardiales</taxon>
        <taxon>Pseudonocardiaceae</taxon>
        <taxon>Pseudonocardia</taxon>
    </lineage>
</organism>
<dbReference type="SMART" id="SM00829">
    <property type="entry name" value="PKS_ER"/>
    <property type="match status" value="1"/>
</dbReference>
<dbReference type="Pfam" id="PF13602">
    <property type="entry name" value="ADH_zinc_N_2"/>
    <property type="match status" value="1"/>
</dbReference>
<evidence type="ECO:0000259" key="1">
    <source>
        <dbReference type="SMART" id="SM00829"/>
    </source>
</evidence>
<gene>
    <name evidence="2" type="ORF">GCM10023321_12690</name>
</gene>
<dbReference type="InterPro" id="IPR020843">
    <property type="entry name" value="ER"/>
</dbReference>
<dbReference type="InterPro" id="IPR013154">
    <property type="entry name" value="ADH-like_N"/>
</dbReference>
<feature type="domain" description="Enoyl reductase (ER)" evidence="1">
    <location>
        <begin position="10"/>
        <end position="306"/>
    </location>
</feature>
<dbReference type="PANTHER" id="PTHR11695:SF294">
    <property type="entry name" value="RETICULON-4-INTERACTING PROTEIN 1, MITOCHONDRIAL"/>
    <property type="match status" value="1"/>
</dbReference>
<accession>A0ABP9PST8</accession>
<dbReference type="Gene3D" id="3.40.50.720">
    <property type="entry name" value="NAD(P)-binding Rossmann-like Domain"/>
    <property type="match status" value="1"/>
</dbReference>
<dbReference type="Pfam" id="PF08240">
    <property type="entry name" value="ADH_N"/>
    <property type="match status" value="1"/>
</dbReference>
<comment type="caution">
    <text evidence="2">The sequence shown here is derived from an EMBL/GenBank/DDBJ whole genome shotgun (WGS) entry which is preliminary data.</text>
</comment>
<dbReference type="CDD" id="cd05289">
    <property type="entry name" value="MDR_like_2"/>
    <property type="match status" value="1"/>
</dbReference>
<reference evidence="3" key="1">
    <citation type="journal article" date="2019" name="Int. J. Syst. Evol. Microbiol.">
        <title>The Global Catalogue of Microorganisms (GCM) 10K type strain sequencing project: providing services to taxonomists for standard genome sequencing and annotation.</title>
        <authorList>
            <consortium name="The Broad Institute Genomics Platform"/>
            <consortium name="The Broad Institute Genome Sequencing Center for Infectious Disease"/>
            <person name="Wu L."/>
            <person name="Ma J."/>
        </authorList>
    </citation>
    <scope>NUCLEOTIDE SEQUENCE [LARGE SCALE GENOMIC DNA]</scope>
    <source>
        <strain evidence="3">JCM 18303</strain>
    </source>
</reference>
<dbReference type="EMBL" id="BAABJP010000004">
    <property type="protein sequence ID" value="GAA5149191.1"/>
    <property type="molecule type" value="Genomic_DNA"/>
</dbReference>